<accession>A0ABT4K7R8</accession>
<proteinExistence type="predicted"/>
<keyword evidence="1" id="KW-0472">Membrane</keyword>
<comment type="caution">
    <text evidence="2">The sequence shown here is derived from an EMBL/GenBank/DDBJ whole genome shotgun (WGS) entry which is preliminary data.</text>
</comment>
<evidence type="ECO:0000313" key="3">
    <source>
        <dbReference type="Proteomes" id="UP001527392"/>
    </source>
</evidence>
<evidence type="ECO:0000313" key="2">
    <source>
        <dbReference type="EMBL" id="MCZ3781698.1"/>
    </source>
</evidence>
<dbReference type="Proteomes" id="UP001527392">
    <property type="component" value="Unassembled WGS sequence"/>
</dbReference>
<dbReference type="RefSeq" id="WP_269258686.1">
    <property type="nucleotide sequence ID" value="NZ_JAKHML010000013.1"/>
</dbReference>
<protein>
    <submittedName>
        <fullName evidence="2">Uncharacterized protein</fullName>
    </submittedName>
</protein>
<keyword evidence="1" id="KW-1133">Transmembrane helix</keyword>
<organism evidence="2 3">
    <name type="scientific">Limosilactobacillus vaginalis</name>
    <dbReference type="NCBI Taxonomy" id="1633"/>
    <lineage>
        <taxon>Bacteria</taxon>
        <taxon>Bacillati</taxon>
        <taxon>Bacillota</taxon>
        <taxon>Bacilli</taxon>
        <taxon>Lactobacillales</taxon>
        <taxon>Lactobacillaceae</taxon>
        <taxon>Limosilactobacillus</taxon>
    </lineage>
</organism>
<reference evidence="2 3" key="1">
    <citation type="submission" date="2022-01" db="EMBL/GenBank/DDBJ databases">
        <title>VMRC isolate genome collection.</title>
        <authorList>
            <person name="France M."/>
            <person name="Rutt L."/>
            <person name="Humphrys M."/>
            <person name="Ravel J."/>
        </authorList>
    </citation>
    <scope>NUCLEOTIDE SEQUENCE [LARGE SCALE GENOMIC DNA]</scope>
    <source>
        <strain evidence="2 3">C0030B4</strain>
    </source>
</reference>
<feature type="transmembrane region" description="Helical" evidence="1">
    <location>
        <begin position="80"/>
        <end position="101"/>
    </location>
</feature>
<dbReference type="EMBL" id="JAKHMS010000014">
    <property type="protein sequence ID" value="MCZ3781698.1"/>
    <property type="molecule type" value="Genomic_DNA"/>
</dbReference>
<evidence type="ECO:0000256" key="1">
    <source>
        <dbReference type="SAM" id="Phobius"/>
    </source>
</evidence>
<keyword evidence="1" id="KW-0812">Transmembrane</keyword>
<sequence>MILLFILMSYMTFHHPINTFITIYGSKFQLLNRLDSTHISARPSDGAKDDKAIVIFTISDLEKYILREEYSSNKPKSENFVVSLLFGIMCSLSSSIIIIAFAPNFNVYVNGIISFLVGALAGGFMYCKKLKENKKIERKPEEKESLKKKSKVNDYSKISVMIIMLSIIVIGVIYSVYSDWSVLIENPLTGSGKICKDLIPLASIVFGYYLGKDSKD</sequence>
<gene>
    <name evidence="2" type="ORF">L2504_06040</name>
</gene>
<name>A0ABT4K7R8_9LACO</name>
<feature type="transmembrane region" description="Helical" evidence="1">
    <location>
        <begin position="107"/>
        <end position="127"/>
    </location>
</feature>
<feature type="transmembrane region" description="Helical" evidence="1">
    <location>
        <begin position="158"/>
        <end position="177"/>
    </location>
</feature>
<keyword evidence="3" id="KW-1185">Reference proteome</keyword>